<protein>
    <recommendedName>
        <fullName evidence="1">Restriction endonuclease type IV Mrr domain-containing protein</fullName>
    </recommendedName>
</protein>
<dbReference type="InterPro" id="IPR011856">
    <property type="entry name" value="tRNA_endonuc-like_dom_sf"/>
</dbReference>
<evidence type="ECO:0000259" key="1">
    <source>
        <dbReference type="Pfam" id="PF04471"/>
    </source>
</evidence>
<dbReference type="InterPro" id="IPR011335">
    <property type="entry name" value="Restrct_endonuc-II-like"/>
</dbReference>
<dbReference type="OrthoDB" id="320396at2"/>
<gene>
    <name evidence="2" type="ORF">W5A_10714</name>
</gene>
<dbReference type="STRING" id="946077.W5A_10714"/>
<sequence>MKSSNRIRTVRKTTGEVVAFSEDKLTRSLVRSGASKTQAQTIVARILPMLEEDTTTQQIYKRAFALLRKEQGYMASKYKLKKALFELGPTGFPFEIFIGEVLSHMGYNTQVGVQLQGHCVTHEVDVLALKEGHVSMVECKFHSDQSRTCDVKIPLYIKARFDDLTASGIHHQPGDITEGWVVTNTRFTKDAEQYGTCVGLRLLSWDFPKGNSLKDIIEQFGLHPLTCSTMLTKAEKQMLLDEKMVLSRDVLKHTSLLDKIGIRAPRKNRILNELAYLSNLTQV</sequence>
<feature type="domain" description="Restriction endonuclease type IV Mrr" evidence="1">
    <location>
        <begin position="91"/>
        <end position="197"/>
    </location>
</feature>
<proteinExistence type="predicted"/>
<dbReference type="GO" id="GO:0009307">
    <property type="term" value="P:DNA restriction-modification system"/>
    <property type="evidence" value="ECO:0007669"/>
    <property type="project" value="InterPro"/>
</dbReference>
<dbReference type="RefSeq" id="WP_008240406.1">
    <property type="nucleotide sequence ID" value="NZ_AJJU01000023.1"/>
</dbReference>
<comment type="caution">
    <text evidence="2">The sequence shown here is derived from an EMBL/GenBank/DDBJ whole genome shotgun (WGS) entry which is preliminary data.</text>
</comment>
<dbReference type="CDD" id="cd22308">
    <property type="entry name" value="Af1548-like"/>
    <property type="match status" value="1"/>
</dbReference>
<dbReference type="SUPFAM" id="SSF52980">
    <property type="entry name" value="Restriction endonuclease-like"/>
    <property type="match status" value="1"/>
</dbReference>
<dbReference type="GO" id="GO:0004519">
    <property type="term" value="F:endonuclease activity"/>
    <property type="evidence" value="ECO:0007669"/>
    <property type="project" value="InterPro"/>
</dbReference>
<dbReference type="Gene3D" id="3.40.1350.10">
    <property type="match status" value="1"/>
</dbReference>
<dbReference type="AlphaFoldDB" id="I0W9E6"/>
<dbReference type="GO" id="GO:0003677">
    <property type="term" value="F:DNA binding"/>
    <property type="evidence" value="ECO:0007669"/>
    <property type="project" value="InterPro"/>
</dbReference>
<dbReference type="eggNOG" id="COG1327">
    <property type="taxonomic scope" value="Bacteria"/>
</dbReference>
<evidence type="ECO:0000313" key="2">
    <source>
        <dbReference type="EMBL" id="EID73012.1"/>
    </source>
</evidence>
<keyword evidence="3" id="KW-1185">Reference proteome</keyword>
<dbReference type="EMBL" id="AJJU01000023">
    <property type="protein sequence ID" value="EID73012.1"/>
    <property type="molecule type" value="Genomic_DNA"/>
</dbReference>
<dbReference type="PATRIC" id="fig|946077.3.peg.2160"/>
<accession>I0W9E6</accession>
<name>I0W9E6_9FLAO</name>
<dbReference type="Proteomes" id="UP000005938">
    <property type="component" value="Unassembled WGS sequence"/>
</dbReference>
<reference evidence="2 3" key="1">
    <citation type="journal article" date="2012" name="J. Bacteriol.">
        <title>Genome Sequence of the Halotolerant Bacterium Imtechella halotolerans K1T.</title>
        <authorList>
            <person name="Kumar S."/>
            <person name="Vikram S."/>
            <person name="Subramanian S."/>
            <person name="Raghava G.P."/>
            <person name="Pinnaka A.K."/>
        </authorList>
    </citation>
    <scope>NUCLEOTIDE SEQUENCE [LARGE SCALE GENOMIC DNA]</scope>
    <source>
        <strain evidence="2 3">K1</strain>
    </source>
</reference>
<evidence type="ECO:0000313" key="3">
    <source>
        <dbReference type="Proteomes" id="UP000005938"/>
    </source>
</evidence>
<dbReference type="InterPro" id="IPR007560">
    <property type="entry name" value="Restrct_endonuc_IV_Mrr"/>
</dbReference>
<organism evidence="2 3">
    <name type="scientific">Imtechella halotolerans K1</name>
    <dbReference type="NCBI Taxonomy" id="946077"/>
    <lineage>
        <taxon>Bacteria</taxon>
        <taxon>Pseudomonadati</taxon>
        <taxon>Bacteroidota</taxon>
        <taxon>Flavobacteriia</taxon>
        <taxon>Flavobacteriales</taxon>
        <taxon>Flavobacteriaceae</taxon>
        <taxon>Imtechella</taxon>
    </lineage>
</organism>
<dbReference type="Pfam" id="PF04471">
    <property type="entry name" value="Mrr_cat"/>
    <property type="match status" value="1"/>
</dbReference>